<reference evidence="1" key="2">
    <citation type="journal article" date="2015" name="Fish Shellfish Immunol.">
        <title>Early steps in the European eel (Anguilla anguilla)-Vibrio vulnificus interaction in the gills: Role of the RtxA13 toxin.</title>
        <authorList>
            <person name="Callol A."/>
            <person name="Pajuelo D."/>
            <person name="Ebbesson L."/>
            <person name="Teles M."/>
            <person name="MacKenzie S."/>
            <person name="Amaro C."/>
        </authorList>
    </citation>
    <scope>NUCLEOTIDE SEQUENCE</scope>
</reference>
<name>A0A0E9V2Z3_ANGAN</name>
<dbReference type="EMBL" id="GBXM01036782">
    <property type="protein sequence ID" value="JAH71795.1"/>
    <property type="molecule type" value="Transcribed_RNA"/>
</dbReference>
<reference evidence="1" key="1">
    <citation type="submission" date="2014-11" db="EMBL/GenBank/DDBJ databases">
        <authorList>
            <person name="Amaro Gonzalez C."/>
        </authorList>
    </citation>
    <scope>NUCLEOTIDE SEQUENCE</scope>
</reference>
<organism evidence="1">
    <name type="scientific">Anguilla anguilla</name>
    <name type="common">European freshwater eel</name>
    <name type="synonym">Muraena anguilla</name>
    <dbReference type="NCBI Taxonomy" id="7936"/>
    <lineage>
        <taxon>Eukaryota</taxon>
        <taxon>Metazoa</taxon>
        <taxon>Chordata</taxon>
        <taxon>Craniata</taxon>
        <taxon>Vertebrata</taxon>
        <taxon>Euteleostomi</taxon>
        <taxon>Actinopterygii</taxon>
        <taxon>Neopterygii</taxon>
        <taxon>Teleostei</taxon>
        <taxon>Anguilliformes</taxon>
        <taxon>Anguillidae</taxon>
        <taxon>Anguilla</taxon>
    </lineage>
</organism>
<evidence type="ECO:0000313" key="1">
    <source>
        <dbReference type="EMBL" id="JAH71795.1"/>
    </source>
</evidence>
<protein>
    <submittedName>
        <fullName evidence="1">Uncharacterized protein</fullName>
    </submittedName>
</protein>
<dbReference type="AlphaFoldDB" id="A0A0E9V2Z3"/>
<accession>A0A0E9V2Z3</accession>
<proteinExistence type="predicted"/>
<sequence length="60" mass="6698">MFEMQRAVRACSKCSERYAHAVGQPGDAPPQGRMLCKFVRSTTGQRLDTFPILGPKAPFR</sequence>